<dbReference type="PANTHER" id="PTHR10050:SF50">
    <property type="entry name" value="DOLICHYL-PHOSPHATE-MANNOSE--PROTEIN MANNOSYLTRANSFERASE 1-RELATED"/>
    <property type="match status" value="1"/>
</dbReference>
<feature type="compositionally biased region" description="Low complexity" evidence="10">
    <location>
        <begin position="27"/>
        <end position="37"/>
    </location>
</feature>
<feature type="compositionally biased region" description="Polar residues" evidence="10">
    <location>
        <begin position="48"/>
        <end position="66"/>
    </location>
</feature>
<feature type="transmembrane region" description="Helical" evidence="11">
    <location>
        <begin position="310"/>
        <end position="329"/>
    </location>
</feature>
<dbReference type="Pfam" id="PF16192">
    <property type="entry name" value="PMT_4TMC"/>
    <property type="match status" value="1"/>
</dbReference>
<accession>A0A9P8A748</accession>
<feature type="transmembrane region" description="Helical" evidence="11">
    <location>
        <begin position="424"/>
        <end position="441"/>
    </location>
</feature>
<keyword evidence="4" id="KW-0328">Glycosyltransferase</keyword>
<keyword evidence="5" id="KW-0808">Transferase</keyword>
<feature type="transmembrane region" description="Helical" evidence="11">
    <location>
        <begin position="734"/>
        <end position="756"/>
    </location>
</feature>
<keyword evidence="9" id="KW-0325">Glycoprotein</keyword>
<keyword evidence="6 11" id="KW-0812">Transmembrane</keyword>
<feature type="compositionally biased region" description="Low complexity" evidence="10">
    <location>
        <begin position="181"/>
        <end position="197"/>
    </location>
</feature>
<feature type="compositionally biased region" description="Polar residues" evidence="10">
    <location>
        <begin position="1"/>
        <end position="16"/>
    </location>
</feature>
<feature type="transmembrane region" description="Helical" evidence="11">
    <location>
        <begin position="448"/>
        <end position="469"/>
    </location>
</feature>
<feature type="transmembrane region" description="Helical" evidence="11">
    <location>
        <begin position="489"/>
        <end position="513"/>
    </location>
</feature>
<feature type="transmembrane region" description="Helical" evidence="11">
    <location>
        <begin position="534"/>
        <end position="555"/>
    </location>
</feature>
<dbReference type="InterPro" id="IPR027005">
    <property type="entry name" value="PMT-like"/>
</dbReference>
<organism evidence="14 15">
    <name type="scientific">Mortierella alpina</name>
    <name type="common">Oleaginous fungus</name>
    <name type="synonym">Mortierella renispora</name>
    <dbReference type="NCBI Taxonomy" id="64518"/>
    <lineage>
        <taxon>Eukaryota</taxon>
        <taxon>Fungi</taxon>
        <taxon>Fungi incertae sedis</taxon>
        <taxon>Mucoromycota</taxon>
        <taxon>Mortierellomycotina</taxon>
        <taxon>Mortierellomycetes</taxon>
        <taxon>Mortierellales</taxon>
        <taxon>Mortierellaceae</taxon>
        <taxon>Mortierella</taxon>
    </lineage>
</organism>
<comment type="subcellular location">
    <subcellularLocation>
        <location evidence="1">Endomembrane system</location>
        <topology evidence="1">Multi-pass membrane protein</topology>
    </subcellularLocation>
</comment>
<feature type="transmembrane region" description="Helical" evidence="11">
    <location>
        <begin position="396"/>
        <end position="418"/>
    </location>
</feature>
<gene>
    <name evidence="14" type="ORF">KVV02_003267</name>
</gene>
<evidence type="ECO:0000256" key="9">
    <source>
        <dbReference type="ARBA" id="ARBA00023180"/>
    </source>
</evidence>
<dbReference type="EMBL" id="JAIFTL010000054">
    <property type="protein sequence ID" value="KAG9324860.1"/>
    <property type="molecule type" value="Genomic_DNA"/>
</dbReference>
<reference evidence="14" key="1">
    <citation type="submission" date="2021-07" db="EMBL/GenBank/DDBJ databases">
        <title>Draft genome of Mortierella alpina, strain LL118, isolated from an aspen leaf litter sample.</title>
        <authorList>
            <person name="Yang S."/>
            <person name="Vinatzer B.A."/>
        </authorList>
    </citation>
    <scope>NUCLEOTIDE SEQUENCE</scope>
    <source>
        <strain evidence="14">LL118</strain>
    </source>
</reference>
<keyword evidence="8 11" id="KW-0472">Membrane</keyword>
<evidence type="ECO:0000313" key="14">
    <source>
        <dbReference type="EMBL" id="KAG9324860.1"/>
    </source>
</evidence>
<comment type="caution">
    <text evidence="14">The sequence shown here is derived from an EMBL/GenBank/DDBJ whole genome shotgun (WGS) entry which is preliminary data.</text>
</comment>
<protein>
    <recommendedName>
        <fullName evidence="16">Dolichyl-phosphate-mannose--protein mannosyltransferase</fullName>
    </recommendedName>
</protein>
<dbReference type="InterPro" id="IPR003342">
    <property type="entry name" value="ArnT-like_N"/>
</dbReference>
<feature type="transmembrane region" description="Helical" evidence="11">
    <location>
        <begin position="702"/>
        <end position="722"/>
    </location>
</feature>
<sequence length="1005" mass="113936">MSSEESNPLRSSQPPSWASGDIPDATSSRPRSSSSLSNYPDYGEADATSVSRHYGQQQYDWDSTSPGLGVNFNRDNINRYPDGDGYSSSGSATSSPIGQIQQFRPHDFEDSEGYSSGYDSSVGVASPSYHHLQQQQHHQHQTQTSQQRQRYYHRAHSRSHSNSSQISLSVDTELDPGAGESQYSPSLVSLSSASSSSRGFRQTYLPTTNSLPFDSKHSQSSLGSYSTHHRRQKRVASATNNNDRKESINGSIKRGRLSGLLNDWDLLLPSGDPYEDYSEHNGAEDDGDEMNESERWKNRQLTRRGWEGTVGQRIIIGILVTIAVFVRIWKLAVPAAVVFDEQHTGGFVRDHLKGKLFVEMHPSLGKLLYSAVARLQGLHEQFDFARGKLYSKHVPFISMRMFAAACGVGLVPISYLTIKRSGHSTQAAILCAILVTFENALITQSRFIFLDAPMLLFMGYTMLAWINFYNHRNRPFTTGWWTWLLQTGLGLFLSASVKWTGLFTLATIGLCLFKYLQESRRHLYLNTRDFCRQLLSLCACLIILPFVLYVSLFLIDINLLSGSGQGDSWASSLFRMKLIGHDTQPSPIHADKQYYGNRGDQSHPASWPFLRRGINYYSSKETNNYVYLIGNPLVWWATTITAVMYMCGCFKSATMLFRRESGSHVGRERFGSTPFYSVASGTFFVSWVVHYAPFFFMDHGLYLYQYLPSLYFSILLFVSRVDRAWQHWPTRRRYCIGLLLILAVIYSWHSLSPLAYGNDFSSRSRCEKVRSLGGWEFVCQRQNLAYARPQAAAAKIVIEDRAEHEKHEEAKKRNSQFYYHTATAMNLQNDNAQEDQTGQENHEHDHEGPFSEEESEHYEHEHFRHPQGHGHVDQNKISVERMNKAADPGANINTAEEEEERRLLAEKKALDARQKELEELLLARQRAHEQRLEAQQQEQLKAHDSAGSSQDPSGAIPVQTDKENQHTQDLPSTDQHGHGHRNGVQENLRAQVLAMQGQIEYAPAV</sequence>
<proteinExistence type="inferred from homology"/>
<evidence type="ECO:0008006" key="16">
    <source>
        <dbReference type="Google" id="ProtNLM"/>
    </source>
</evidence>
<evidence type="ECO:0000313" key="15">
    <source>
        <dbReference type="Proteomes" id="UP000717515"/>
    </source>
</evidence>
<feature type="region of interest" description="Disordered" evidence="10">
    <location>
        <begin position="928"/>
        <end position="984"/>
    </location>
</feature>
<keyword evidence="7 11" id="KW-1133">Transmembrane helix</keyword>
<evidence type="ECO:0000256" key="2">
    <source>
        <dbReference type="ARBA" id="ARBA00004922"/>
    </source>
</evidence>
<dbReference type="Pfam" id="PF02366">
    <property type="entry name" value="PMT"/>
    <property type="match status" value="1"/>
</dbReference>
<evidence type="ECO:0000259" key="13">
    <source>
        <dbReference type="Pfam" id="PF16192"/>
    </source>
</evidence>
<evidence type="ECO:0000256" key="6">
    <source>
        <dbReference type="ARBA" id="ARBA00022692"/>
    </source>
</evidence>
<dbReference type="GO" id="GO:0005783">
    <property type="term" value="C:endoplasmic reticulum"/>
    <property type="evidence" value="ECO:0007669"/>
    <property type="project" value="TreeGrafter"/>
</dbReference>
<evidence type="ECO:0000256" key="1">
    <source>
        <dbReference type="ARBA" id="ARBA00004127"/>
    </source>
</evidence>
<feature type="region of interest" description="Disordered" evidence="10">
    <location>
        <begin position="275"/>
        <end position="296"/>
    </location>
</feature>
<dbReference type="GO" id="GO:0016020">
    <property type="term" value="C:membrane"/>
    <property type="evidence" value="ECO:0007669"/>
    <property type="project" value="InterPro"/>
</dbReference>
<evidence type="ECO:0000256" key="11">
    <source>
        <dbReference type="SAM" id="Phobius"/>
    </source>
</evidence>
<evidence type="ECO:0000256" key="3">
    <source>
        <dbReference type="ARBA" id="ARBA00007222"/>
    </source>
</evidence>
<name>A0A9P8A748_MORAP</name>
<evidence type="ECO:0000256" key="4">
    <source>
        <dbReference type="ARBA" id="ARBA00022676"/>
    </source>
</evidence>
<feature type="compositionally biased region" description="Polar residues" evidence="10">
    <location>
        <begin position="198"/>
        <end position="226"/>
    </location>
</feature>
<feature type="compositionally biased region" description="Low complexity" evidence="10">
    <location>
        <begin position="160"/>
        <end position="169"/>
    </location>
</feature>
<comment type="similarity">
    <text evidence="3">Belongs to the glycosyltransferase 39 family.</text>
</comment>
<feature type="compositionally biased region" description="Basic residues" evidence="10">
    <location>
        <begin position="150"/>
        <end position="159"/>
    </location>
</feature>
<dbReference type="Proteomes" id="UP000717515">
    <property type="component" value="Unassembled WGS sequence"/>
</dbReference>
<feature type="compositionally biased region" description="Basic and acidic residues" evidence="10">
    <location>
        <begin position="857"/>
        <end position="871"/>
    </location>
</feature>
<feature type="transmembrane region" description="Helical" evidence="11">
    <location>
        <begin position="633"/>
        <end position="654"/>
    </location>
</feature>
<evidence type="ECO:0000256" key="8">
    <source>
        <dbReference type="ARBA" id="ARBA00023136"/>
    </source>
</evidence>
<evidence type="ECO:0000256" key="5">
    <source>
        <dbReference type="ARBA" id="ARBA00022679"/>
    </source>
</evidence>
<feature type="compositionally biased region" description="Low complexity" evidence="10">
    <location>
        <begin position="128"/>
        <end position="149"/>
    </location>
</feature>
<feature type="transmembrane region" description="Helical" evidence="11">
    <location>
        <begin position="675"/>
        <end position="696"/>
    </location>
</feature>
<feature type="region of interest" description="Disordered" evidence="10">
    <location>
        <begin position="1"/>
        <end position="250"/>
    </location>
</feature>
<dbReference type="PANTHER" id="PTHR10050">
    <property type="entry name" value="DOLICHYL-PHOSPHATE-MANNOSE--PROTEIN MANNOSYLTRANSFERASE"/>
    <property type="match status" value="1"/>
</dbReference>
<dbReference type="InterPro" id="IPR032421">
    <property type="entry name" value="PMT_4TMC"/>
</dbReference>
<evidence type="ECO:0000256" key="10">
    <source>
        <dbReference type="SAM" id="MobiDB-lite"/>
    </source>
</evidence>
<feature type="compositionally biased region" description="Low complexity" evidence="10">
    <location>
        <begin position="83"/>
        <end position="98"/>
    </location>
</feature>
<comment type="pathway">
    <text evidence="2">Protein modification; protein glycosylation.</text>
</comment>
<feature type="domain" description="Protein O-mannosyl-transferase C-terminal four TM" evidence="13">
    <location>
        <begin position="601"/>
        <end position="775"/>
    </location>
</feature>
<evidence type="ECO:0000256" key="7">
    <source>
        <dbReference type="ARBA" id="ARBA00022989"/>
    </source>
</evidence>
<feature type="compositionally biased region" description="Basic and acidic residues" evidence="10">
    <location>
        <begin position="840"/>
        <end position="849"/>
    </location>
</feature>
<dbReference type="AlphaFoldDB" id="A0A9P8A748"/>
<dbReference type="GO" id="GO:0004169">
    <property type="term" value="F:dolichyl-phosphate-mannose-protein mannosyltransferase activity"/>
    <property type="evidence" value="ECO:0007669"/>
    <property type="project" value="TreeGrafter"/>
</dbReference>
<feature type="region of interest" description="Disordered" evidence="10">
    <location>
        <begin position="833"/>
        <end position="871"/>
    </location>
</feature>
<evidence type="ECO:0000259" key="12">
    <source>
        <dbReference type="Pfam" id="PF02366"/>
    </source>
</evidence>
<feature type="domain" description="ArnT-like N-terminal" evidence="12">
    <location>
        <begin position="318"/>
        <end position="560"/>
    </location>
</feature>